<keyword evidence="8" id="KW-1185">Reference proteome</keyword>
<feature type="transmembrane region" description="Helical" evidence="5">
    <location>
        <begin position="76"/>
        <end position="97"/>
    </location>
</feature>
<comment type="similarity">
    <text evidence="5">Belongs to the binding-protein-dependent transport system permease family.</text>
</comment>
<dbReference type="Pfam" id="PF00528">
    <property type="entry name" value="BPD_transp_1"/>
    <property type="match status" value="2"/>
</dbReference>
<dbReference type="Gene3D" id="1.10.3720.10">
    <property type="entry name" value="MetI-like"/>
    <property type="match status" value="2"/>
</dbReference>
<dbReference type="EMBL" id="BAAACG010000008">
    <property type="protein sequence ID" value="GAA0737922.1"/>
    <property type="molecule type" value="Genomic_DNA"/>
</dbReference>
<feature type="transmembrane region" description="Helical" evidence="5">
    <location>
        <begin position="21"/>
        <end position="43"/>
    </location>
</feature>
<organism evidence="7 8">
    <name type="scientific">Clostridium oceanicum</name>
    <dbReference type="NCBI Taxonomy" id="1543"/>
    <lineage>
        <taxon>Bacteria</taxon>
        <taxon>Bacillati</taxon>
        <taxon>Bacillota</taxon>
        <taxon>Clostridia</taxon>
        <taxon>Eubacteriales</taxon>
        <taxon>Clostridiaceae</taxon>
        <taxon>Clostridium</taxon>
    </lineage>
</organism>
<dbReference type="Proteomes" id="UP001501510">
    <property type="component" value="Unassembled WGS sequence"/>
</dbReference>
<evidence type="ECO:0000256" key="2">
    <source>
        <dbReference type="ARBA" id="ARBA00022692"/>
    </source>
</evidence>
<feature type="transmembrane region" description="Helical" evidence="5">
    <location>
        <begin position="195"/>
        <end position="217"/>
    </location>
</feature>
<evidence type="ECO:0000256" key="3">
    <source>
        <dbReference type="ARBA" id="ARBA00022989"/>
    </source>
</evidence>
<keyword evidence="2 5" id="KW-0812">Transmembrane</keyword>
<comment type="subcellular location">
    <subcellularLocation>
        <location evidence="5">Cell membrane</location>
        <topology evidence="5">Multi-pass membrane protein</topology>
    </subcellularLocation>
    <subcellularLocation>
        <location evidence="1">Membrane</location>
        <topology evidence="1">Multi-pass membrane protein</topology>
    </subcellularLocation>
</comment>
<feature type="domain" description="ABC transmembrane type-1" evidence="6">
    <location>
        <begin position="72"/>
        <end position="271"/>
    </location>
</feature>
<feature type="transmembrane region" description="Helical" evidence="5">
    <location>
        <begin position="358"/>
        <end position="378"/>
    </location>
</feature>
<dbReference type="CDD" id="cd06261">
    <property type="entry name" value="TM_PBP2"/>
    <property type="match status" value="2"/>
</dbReference>
<sequence length="557" mass="62180">MNISNLKERVSKKLDTQFYNILDKILIVLIFISVLIFILWPIMSVIKESFFKNGSFTLDLYKNIFMDNRKIIKNSLFISIVCTIITTILSTCISIYISFSNKKVKKVILIILMLTMISPPFVSSLSYITLFGRRGLITHKLLNLTLNTYGWQGIVIMESLSFIPLSTLIMIGIINGIDTRVIDASLDLGASISETIIKIVIPLMKPAIVVCALLVFVRSLSDFGTPMIIGGSFTVLATEVYTNVISNGNFKVAAVMSVLILIPALVAFIFYRIYMKDTNVFSKEKGQLFKEGSRYKLKGSMKFIFSFVTYLFVIIMLLQYTAIFIQAITKFKYGKIYLTLDNIKSMAEYSMGSFGRSIIYSLIVAVVGSFLGVIISYFVDRRKIIGMKYIDFIATLPYIVPGTFFGIGYILAFNKYPLELTGTSFIVIVNCIFKQLPMTTKMGSAVLTQVDQEIEQASKDLGASNIVVIKDIILPMLKPAFISGFINNFTATMTTIGSIIFLIYPGEKVATVEMFNSIQSGEYGVGAAMATFIIIITLTINILFSKRLLGGKNVFQS</sequence>
<evidence type="ECO:0000256" key="1">
    <source>
        <dbReference type="ARBA" id="ARBA00004141"/>
    </source>
</evidence>
<feature type="transmembrane region" description="Helical" evidence="5">
    <location>
        <begin position="416"/>
        <end position="433"/>
    </location>
</feature>
<feature type="domain" description="ABC transmembrane type-1" evidence="6">
    <location>
        <begin position="354"/>
        <end position="544"/>
    </location>
</feature>
<evidence type="ECO:0000256" key="4">
    <source>
        <dbReference type="ARBA" id="ARBA00023136"/>
    </source>
</evidence>
<evidence type="ECO:0000256" key="5">
    <source>
        <dbReference type="RuleBase" id="RU363032"/>
    </source>
</evidence>
<protein>
    <submittedName>
        <fullName evidence="7">Iron ABC transporter permease</fullName>
    </submittedName>
</protein>
<gene>
    <name evidence="7" type="ORF">GCM10008906_14680</name>
</gene>
<dbReference type="PANTHER" id="PTHR43496:SF1">
    <property type="entry name" value="POLYGALACTURONAN_RHAMNOGALACTURONAN TRANSPORT SYSTEM PERMEASE PROTEIN YTEP"/>
    <property type="match status" value="1"/>
</dbReference>
<name>A0ABP3UM84_9CLOT</name>
<evidence type="ECO:0000259" key="6">
    <source>
        <dbReference type="PROSITE" id="PS50928"/>
    </source>
</evidence>
<dbReference type="InterPro" id="IPR000515">
    <property type="entry name" value="MetI-like"/>
</dbReference>
<proteinExistence type="inferred from homology"/>
<feature type="transmembrane region" description="Helical" evidence="5">
    <location>
        <begin position="252"/>
        <end position="274"/>
    </location>
</feature>
<keyword evidence="4 5" id="KW-0472">Membrane</keyword>
<feature type="transmembrane region" description="Helical" evidence="5">
    <location>
        <begin position="390"/>
        <end position="410"/>
    </location>
</feature>
<feature type="transmembrane region" description="Helical" evidence="5">
    <location>
        <begin position="523"/>
        <end position="544"/>
    </location>
</feature>
<feature type="transmembrane region" description="Helical" evidence="5">
    <location>
        <begin position="109"/>
        <end position="129"/>
    </location>
</feature>
<accession>A0ABP3UM84</accession>
<dbReference type="PANTHER" id="PTHR43496">
    <property type="entry name" value="PROTEIN LPLB"/>
    <property type="match status" value="1"/>
</dbReference>
<dbReference type="SUPFAM" id="SSF161098">
    <property type="entry name" value="MetI-like"/>
    <property type="match status" value="2"/>
</dbReference>
<dbReference type="PROSITE" id="PS50928">
    <property type="entry name" value="ABC_TM1"/>
    <property type="match status" value="2"/>
</dbReference>
<feature type="transmembrane region" description="Helical" evidence="5">
    <location>
        <begin position="149"/>
        <end position="174"/>
    </location>
</feature>
<keyword evidence="5" id="KW-0813">Transport</keyword>
<reference evidence="8" key="1">
    <citation type="journal article" date="2019" name="Int. J. Syst. Evol. Microbiol.">
        <title>The Global Catalogue of Microorganisms (GCM) 10K type strain sequencing project: providing services to taxonomists for standard genome sequencing and annotation.</title>
        <authorList>
            <consortium name="The Broad Institute Genomics Platform"/>
            <consortium name="The Broad Institute Genome Sequencing Center for Infectious Disease"/>
            <person name="Wu L."/>
            <person name="Ma J."/>
        </authorList>
    </citation>
    <scope>NUCLEOTIDE SEQUENCE [LARGE SCALE GENOMIC DNA]</scope>
    <source>
        <strain evidence="8">JCM 1407</strain>
    </source>
</reference>
<feature type="transmembrane region" description="Helical" evidence="5">
    <location>
        <begin position="480"/>
        <end position="503"/>
    </location>
</feature>
<keyword evidence="3 5" id="KW-1133">Transmembrane helix</keyword>
<comment type="caution">
    <text evidence="7">The sequence shown here is derived from an EMBL/GenBank/DDBJ whole genome shotgun (WGS) entry which is preliminary data.</text>
</comment>
<evidence type="ECO:0000313" key="8">
    <source>
        <dbReference type="Proteomes" id="UP001501510"/>
    </source>
</evidence>
<dbReference type="InterPro" id="IPR035906">
    <property type="entry name" value="MetI-like_sf"/>
</dbReference>
<evidence type="ECO:0000313" key="7">
    <source>
        <dbReference type="EMBL" id="GAA0737922.1"/>
    </source>
</evidence>
<feature type="transmembrane region" description="Helical" evidence="5">
    <location>
        <begin position="303"/>
        <end position="328"/>
    </location>
</feature>